<organism evidence="11">
    <name type="scientific">Veillonella atypica</name>
    <dbReference type="NCBI Taxonomy" id="39777"/>
    <lineage>
        <taxon>Bacteria</taxon>
        <taxon>Bacillati</taxon>
        <taxon>Bacillota</taxon>
        <taxon>Negativicutes</taxon>
        <taxon>Veillonellales</taxon>
        <taxon>Veillonellaceae</taxon>
        <taxon>Veillonella</taxon>
    </lineage>
</organism>
<keyword evidence="9" id="KW-0677">Repeat</keyword>
<gene>
    <name evidence="11" type="ORF">HMPREF3233_00358</name>
</gene>
<dbReference type="NCBIfam" id="NF006767">
    <property type="entry name" value="PRK09289.1"/>
    <property type="match status" value="1"/>
</dbReference>
<reference evidence="11 12" key="1">
    <citation type="submission" date="2016-01" db="EMBL/GenBank/DDBJ databases">
        <authorList>
            <person name="Oliw E.H."/>
        </authorList>
    </citation>
    <scope>NUCLEOTIDE SEQUENCE [LARGE SCALE GENOMIC DNA]</scope>
    <source>
        <strain evidence="11 12">CMW7756B</strain>
    </source>
</reference>
<keyword evidence="7" id="KW-0686">Riboflavin biosynthesis</keyword>
<dbReference type="NCBIfam" id="TIGR00187">
    <property type="entry name" value="ribE"/>
    <property type="match status" value="1"/>
</dbReference>
<dbReference type="CDD" id="cd00402">
    <property type="entry name" value="Riboflavin_synthase_like"/>
    <property type="match status" value="1"/>
</dbReference>
<dbReference type="PANTHER" id="PTHR21098">
    <property type="entry name" value="RIBOFLAVIN SYNTHASE ALPHA CHAIN"/>
    <property type="match status" value="1"/>
</dbReference>
<dbReference type="EC" id="2.5.1.9" evidence="5 10"/>
<comment type="caution">
    <text evidence="11">The sequence shown here is derived from an EMBL/GenBank/DDBJ whole genome shotgun (WGS) entry which is preliminary data.</text>
</comment>
<keyword evidence="8" id="KW-0808">Transferase</keyword>
<dbReference type="GO" id="GO:0009231">
    <property type="term" value="P:riboflavin biosynthetic process"/>
    <property type="evidence" value="ECO:0007669"/>
    <property type="project" value="UniProtKB-KW"/>
</dbReference>
<dbReference type="InterPro" id="IPR023366">
    <property type="entry name" value="ATP_synth_asu-like_sf"/>
</dbReference>
<dbReference type="STRING" id="39777.B7L28_04605"/>
<dbReference type="FunFam" id="2.40.30.20:FF:000003">
    <property type="entry name" value="Riboflavin synthase, alpha subunit"/>
    <property type="match status" value="1"/>
</dbReference>
<comment type="subunit">
    <text evidence="4">Homotrimer.</text>
</comment>
<evidence type="ECO:0000256" key="3">
    <source>
        <dbReference type="ARBA" id="ARBA00004887"/>
    </source>
</evidence>
<dbReference type="PATRIC" id="fig|39777.7.peg.349"/>
<evidence type="ECO:0000256" key="5">
    <source>
        <dbReference type="ARBA" id="ARBA00012827"/>
    </source>
</evidence>
<dbReference type="InterPro" id="IPR017938">
    <property type="entry name" value="Riboflavin_synthase-like_b-brl"/>
</dbReference>
<dbReference type="InterPro" id="IPR001783">
    <property type="entry name" value="Lumazine-bd"/>
</dbReference>
<evidence type="ECO:0000256" key="8">
    <source>
        <dbReference type="ARBA" id="ARBA00022679"/>
    </source>
</evidence>
<evidence type="ECO:0000256" key="1">
    <source>
        <dbReference type="ARBA" id="ARBA00000968"/>
    </source>
</evidence>
<dbReference type="SUPFAM" id="SSF63380">
    <property type="entry name" value="Riboflavin synthase domain-like"/>
    <property type="match status" value="2"/>
</dbReference>
<dbReference type="FunFam" id="2.40.30.20:FF:000004">
    <property type="entry name" value="Riboflavin synthase, alpha subunit"/>
    <property type="match status" value="1"/>
</dbReference>
<dbReference type="EMBL" id="LRQT01000006">
    <property type="protein sequence ID" value="KXA65357.1"/>
    <property type="molecule type" value="Genomic_DNA"/>
</dbReference>
<dbReference type="PROSITE" id="PS51177">
    <property type="entry name" value="LUMAZINE_BIND"/>
    <property type="match status" value="2"/>
</dbReference>
<evidence type="ECO:0000256" key="10">
    <source>
        <dbReference type="NCBIfam" id="TIGR00187"/>
    </source>
</evidence>
<evidence type="ECO:0000256" key="2">
    <source>
        <dbReference type="ARBA" id="ARBA00002803"/>
    </source>
</evidence>
<dbReference type="Gene3D" id="2.40.30.20">
    <property type="match status" value="2"/>
</dbReference>
<evidence type="ECO:0000256" key="6">
    <source>
        <dbReference type="ARBA" id="ARBA00013950"/>
    </source>
</evidence>
<dbReference type="Pfam" id="PF00677">
    <property type="entry name" value="Lum_binding"/>
    <property type="match status" value="2"/>
</dbReference>
<comment type="pathway">
    <text evidence="3">Cofactor biosynthesis; riboflavin biosynthesis; riboflavin from 2-hydroxy-3-oxobutyl phosphate and 5-amino-6-(D-ribitylamino)uracil: step 2/2.</text>
</comment>
<accession>A0A133S6R9</accession>
<evidence type="ECO:0000313" key="12">
    <source>
        <dbReference type="Proteomes" id="UP000070226"/>
    </source>
</evidence>
<dbReference type="RefSeq" id="WP_005383369.1">
    <property type="nucleotide sequence ID" value="NZ_CBCSFX010000001.1"/>
</dbReference>
<dbReference type="PIRSF" id="PIRSF000498">
    <property type="entry name" value="Riboflavin_syn_A"/>
    <property type="match status" value="1"/>
</dbReference>
<evidence type="ECO:0000256" key="9">
    <source>
        <dbReference type="ARBA" id="ARBA00022737"/>
    </source>
</evidence>
<dbReference type="Proteomes" id="UP000070226">
    <property type="component" value="Unassembled WGS sequence"/>
</dbReference>
<dbReference type="PANTHER" id="PTHR21098:SF12">
    <property type="entry name" value="RIBOFLAVIN SYNTHASE"/>
    <property type="match status" value="1"/>
</dbReference>
<dbReference type="NCBIfam" id="NF009566">
    <property type="entry name" value="PRK13020.1"/>
    <property type="match status" value="1"/>
</dbReference>
<proteinExistence type="predicted"/>
<dbReference type="AlphaFoldDB" id="A0A133S6R9"/>
<name>A0A133S6R9_9FIRM</name>
<sequence>MFTGIVEEVGKIVNVKKGAQSLLLTIGGNTIFDDLKIGDSVAVNGVCLTATSIGNHQFTADVMPESISMTTFTNLKVNQPVNLERAMAANGRFGGHIVAGHVDGTGRIVNMKRTDNAIVFTISAPKSIMDYVIYKGSITIDGISLTIMERTESTFSVSIIPHTLSETVLGHASIGTEVNLETDITGRYIRHFMTLDAPTHTSKSQKSMESLLVENGFM</sequence>
<comment type="function">
    <text evidence="2">Catalyzes the dismutation of two molecules of 6,7-dimethyl-8-ribityllumazine, resulting in the formation of riboflavin and 5-amino-6-(D-ribitylamino)uracil.</text>
</comment>
<protein>
    <recommendedName>
        <fullName evidence="6 10">Riboflavin synthase</fullName>
        <ecNumber evidence="5 10">2.5.1.9</ecNumber>
    </recommendedName>
</protein>
<comment type="catalytic activity">
    <reaction evidence="1">
        <text>2 6,7-dimethyl-8-(1-D-ribityl)lumazine + H(+) = 5-amino-6-(D-ribitylamino)uracil + riboflavin</text>
        <dbReference type="Rhea" id="RHEA:20772"/>
        <dbReference type="ChEBI" id="CHEBI:15378"/>
        <dbReference type="ChEBI" id="CHEBI:15934"/>
        <dbReference type="ChEBI" id="CHEBI:57986"/>
        <dbReference type="ChEBI" id="CHEBI:58201"/>
        <dbReference type="EC" id="2.5.1.9"/>
    </reaction>
</comment>
<evidence type="ECO:0000256" key="7">
    <source>
        <dbReference type="ARBA" id="ARBA00022619"/>
    </source>
</evidence>
<dbReference type="GO" id="GO:0004746">
    <property type="term" value="F:riboflavin synthase activity"/>
    <property type="evidence" value="ECO:0007669"/>
    <property type="project" value="UniProtKB-UniRule"/>
</dbReference>
<dbReference type="InterPro" id="IPR026017">
    <property type="entry name" value="Lumazine-bd_dom"/>
</dbReference>
<evidence type="ECO:0000313" key="11">
    <source>
        <dbReference type="EMBL" id="KXA65357.1"/>
    </source>
</evidence>
<evidence type="ECO:0000256" key="4">
    <source>
        <dbReference type="ARBA" id="ARBA00011233"/>
    </source>
</evidence>